<evidence type="ECO:0000313" key="11">
    <source>
        <dbReference type="Proteomes" id="UP000539710"/>
    </source>
</evidence>
<dbReference type="InterPro" id="IPR029460">
    <property type="entry name" value="DNAPol_HHH"/>
</dbReference>
<dbReference type="SUPFAM" id="SSF89550">
    <property type="entry name" value="PHP domain-like"/>
    <property type="match status" value="1"/>
</dbReference>
<dbReference type="RefSeq" id="WP_181887961.1">
    <property type="nucleotide sequence ID" value="NZ_CP059472.1"/>
</dbReference>
<keyword evidence="3" id="KW-0548">Nucleotidyltransferase</keyword>
<keyword evidence="11" id="KW-1185">Reference proteome</keyword>
<reference evidence="9 10" key="1">
    <citation type="submission" date="2020-07" db="EMBL/GenBank/DDBJ databases">
        <title>Chryseobacterium sp.cx-624.</title>
        <authorList>
            <person name="Yang C."/>
        </authorList>
    </citation>
    <scope>NUCLEOTIDE SEQUENCE [LARGE SCALE GENOMIC DNA]</scope>
    <source>
        <strain evidence="10">cx-624</strain>
        <strain evidence="9">Cx-624</strain>
    </source>
</reference>
<dbReference type="KEGG" id="cbau:H1R16_05665"/>
<organism evidence="9 10">
    <name type="scientific">Marnyiella aurantia</name>
    <dbReference type="NCBI Taxonomy" id="2758037"/>
    <lineage>
        <taxon>Bacteria</taxon>
        <taxon>Pseudomonadati</taxon>
        <taxon>Bacteroidota</taxon>
        <taxon>Flavobacteriia</taxon>
        <taxon>Flavobacteriales</taxon>
        <taxon>Weeksellaceae</taxon>
        <taxon>Marnyiella</taxon>
    </lineage>
</organism>
<dbReference type="EC" id="2.7.7.7" evidence="1"/>
<dbReference type="NCBIfam" id="TIGR00594">
    <property type="entry name" value="polc"/>
    <property type="match status" value="1"/>
</dbReference>
<sequence length="1017" mass="117282">MYLNCHTYHSLRYGTLSIEELVQQAQELQVSTLALTDINTVTGIYDFYKLCLDKGIKPVVGVEVRNEDELYYITLAKSQSGIAEINRLLTAHNCENSPLPGSNPDFREVYVVYPLENVPEKLLEHEFIGIRPEQLNLVFNSLWKRLIHKMVALAPVTVRTQRDHNLHRILRAVDHNTLISKLTEADFCKPDEVLKPVSEIRDAYRNYPQILANTEKILEDCHFSFDFSTPKNKKHFTATQAEDEELLRTLAYEGLKKRYPENHTAARLRIEKELKVINQLDFCGYFLITWDIVQYSNKMGFMHVGRGSGANSIVSYCLGITDICPIELDLYFERFLNLNRNSPPDFDIDWSWQNRDAILQYIFDKYGRDHVAFCGTNVEFKYRSIFREIGKVFGLPKDELDVLTTKPMAEHEENSVVRLVHKYGKLLEKFPNQRSMHSCGILISEEPITNFTALEMPPKGFPIVQFDMHVAEDIGFEKFDILSQRGLGSIKDTVDLIRQNRGISVDIKDTALSKDEAAANEFLSRGKTIGCFYIESPAMRGLLRRLKCGDYKTLVAASSIIRPGVAQSGMMREYIFRHNNPTQFEYFHEVFKEQLGETYGIMVYQEDVIKIALYYGGLSAADGDILRRAMSGKGRSLAALQKLKDDFFISCSKLGHPEQLSKEVYRQIESFAGYSFCKAHSASYAVESYQSLYLKVYYPVEFMVSVINNQGGFYRTEVYVHEARMSGGIIHNPCVNKSLFKTTVYGKDIYLGLMHIEKIEGRIARHIPEQREKAGEYKSLEDFIKRIPVGIETLQILIFIGAFRFTGKQKNELLIEARLIMSTYKPECRMESLLEEPPKKYSLPELERNTFEDAFDEIEILGFPVTCSPFDLLQTRFRGRIMANDLLKYHKKQVKMLAYLISRKHVPTKRGTMFFGTWIDAEGEYFDTAHFPDNLQKYPFQGGGCYLLLGQVEVDFHFPTITVLKMAKMPFIPDPRYALDKEKAYEVHRKINEDVSMTWRQPYPQESEIGLPRNKMV</sequence>
<dbReference type="Gene3D" id="3.20.20.140">
    <property type="entry name" value="Metal-dependent hydrolases"/>
    <property type="match status" value="2"/>
</dbReference>
<dbReference type="InterPro" id="IPR004805">
    <property type="entry name" value="DnaE2/DnaE/PolC"/>
</dbReference>
<reference evidence="8" key="3">
    <citation type="submission" date="2020-07" db="EMBL/GenBank/DDBJ databases">
        <authorList>
            <person name="Yang C."/>
        </authorList>
    </citation>
    <scope>NUCLEOTIDE SEQUENCE</scope>
    <source>
        <strain evidence="8">Cx-624</strain>
    </source>
</reference>
<dbReference type="AlphaFoldDB" id="A0A7D7QLZ3"/>
<dbReference type="Pfam" id="PF02811">
    <property type="entry name" value="PHP"/>
    <property type="match status" value="1"/>
</dbReference>
<gene>
    <name evidence="9" type="ORF">H1R16_05665</name>
    <name evidence="8" type="ORF">H2507_11875</name>
</gene>
<accession>A0A7D7QLZ3</accession>
<name>A0A7D7QLZ3_9FLAO</name>
<dbReference type="SMART" id="SM00481">
    <property type="entry name" value="POLIIIAc"/>
    <property type="match status" value="1"/>
</dbReference>
<evidence type="ECO:0000256" key="2">
    <source>
        <dbReference type="ARBA" id="ARBA00022679"/>
    </source>
</evidence>
<evidence type="ECO:0000313" key="9">
    <source>
        <dbReference type="EMBL" id="QMS99485.1"/>
    </source>
</evidence>
<dbReference type="InterPro" id="IPR040982">
    <property type="entry name" value="DNA_pol3_finger"/>
</dbReference>
<evidence type="ECO:0000256" key="5">
    <source>
        <dbReference type="ARBA" id="ARBA00022932"/>
    </source>
</evidence>
<evidence type="ECO:0000256" key="1">
    <source>
        <dbReference type="ARBA" id="ARBA00012417"/>
    </source>
</evidence>
<reference evidence="11" key="2">
    <citation type="submission" date="2020-07" db="EMBL/GenBank/DDBJ databases">
        <title>Flavobacterium sp. xlx-214.</title>
        <authorList>
            <person name="Yang C."/>
        </authorList>
    </citation>
    <scope>NUCLEOTIDE SEQUENCE [LARGE SCALE GENOMIC DNA]</scope>
    <source>
        <strain evidence="11">CX-624</strain>
    </source>
</reference>
<dbReference type="Pfam" id="PF07733">
    <property type="entry name" value="DNA_pol3_alpha"/>
    <property type="match status" value="1"/>
</dbReference>
<dbReference type="EMBL" id="CP059472">
    <property type="protein sequence ID" value="QMS99485.1"/>
    <property type="molecule type" value="Genomic_DNA"/>
</dbReference>
<keyword evidence="5" id="KW-0239">DNA-directed DNA polymerase</keyword>
<dbReference type="Proteomes" id="UP000539710">
    <property type="component" value="Unassembled WGS sequence"/>
</dbReference>
<dbReference type="EMBL" id="JACEUX010000005">
    <property type="protein sequence ID" value="MBA5247864.1"/>
    <property type="molecule type" value="Genomic_DNA"/>
</dbReference>
<dbReference type="InterPro" id="IPR003141">
    <property type="entry name" value="Pol/His_phosphatase_N"/>
</dbReference>
<keyword evidence="2" id="KW-0808">Transferase</keyword>
<evidence type="ECO:0000313" key="10">
    <source>
        <dbReference type="Proteomes" id="UP000515349"/>
    </source>
</evidence>
<dbReference type="PANTHER" id="PTHR32294">
    <property type="entry name" value="DNA POLYMERASE III SUBUNIT ALPHA"/>
    <property type="match status" value="1"/>
</dbReference>
<dbReference type="InterPro" id="IPR016195">
    <property type="entry name" value="Pol/histidinol_Pase-like"/>
</dbReference>
<dbReference type="Proteomes" id="UP000515349">
    <property type="component" value="Chromosome"/>
</dbReference>
<protein>
    <recommendedName>
        <fullName evidence="1">DNA-directed DNA polymerase</fullName>
        <ecNumber evidence="1">2.7.7.7</ecNumber>
    </recommendedName>
</protein>
<dbReference type="CDD" id="cd07431">
    <property type="entry name" value="PHP_PolIIIA"/>
    <property type="match status" value="1"/>
</dbReference>
<dbReference type="Pfam" id="PF17657">
    <property type="entry name" value="DNA_pol3_finger"/>
    <property type="match status" value="1"/>
</dbReference>
<comment type="catalytic activity">
    <reaction evidence="6">
        <text>DNA(n) + a 2'-deoxyribonucleoside 5'-triphosphate = DNA(n+1) + diphosphate</text>
        <dbReference type="Rhea" id="RHEA:22508"/>
        <dbReference type="Rhea" id="RHEA-COMP:17339"/>
        <dbReference type="Rhea" id="RHEA-COMP:17340"/>
        <dbReference type="ChEBI" id="CHEBI:33019"/>
        <dbReference type="ChEBI" id="CHEBI:61560"/>
        <dbReference type="ChEBI" id="CHEBI:173112"/>
        <dbReference type="EC" id="2.7.7.7"/>
    </reaction>
</comment>
<dbReference type="Pfam" id="PF14579">
    <property type="entry name" value="HHH_6"/>
    <property type="match status" value="1"/>
</dbReference>
<evidence type="ECO:0000259" key="7">
    <source>
        <dbReference type="SMART" id="SM00481"/>
    </source>
</evidence>
<evidence type="ECO:0000256" key="3">
    <source>
        <dbReference type="ARBA" id="ARBA00022695"/>
    </source>
</evidence>
<evidence type="ECO:0000256" key="6">
    <source>
        <dbReference type="ARBA" id="ARBA00049244"/>
    </source>
</evidence>
<evidence type="ECO:0000256" key="4">
    <source>
        <dbReference type="ARBA" id="ARBA00022705"/>
    </source>
</evidence>
<dbReference type="GO" id="GO:0008408">
    <property type="term" value="F:3'-5' exonuclease activity"/>
    <property type="evidence" value="ECO:0007669"/>
    <property type="project" value="InterPro"/>
</dbReference>
<dbReference type="Gene3D" id="1.10.150.870">
    <property type="match status" value="1"/>
</dbReference>
<dbReference type="GO" id="GO:0003887">
    <property type="term" value="F:DNA-directed DNA polymerase activity"/>
    <property type="evidence" value="ECO:0007669"/>
    <property type="project" value="UniProtKB-KW"/>
</dbReference>
<dbReference type="InterPro" id="IPR004013">
    <property type="entry name" value="PHP_dom"/>
</dbReference>
<keyword evidence="4" id="KW-0235">DNA replication</keyword>
<dbReference type="InterPro" id="IPR011708">
    <property type="entry name" value="DNA_pol3_alpha_NTPase_dom"/>
</dbReference>
<dbReference type="GO" id="GO:0006260">
    <property type="term" value="P:DNA replication"/>
    <property type="evidence" value="ECO:0007669"/>
    <property type="project" value="UniProtKB-KW"/>
</dbReference>
<feature type="domain" description="Polymerase/histidinol phosphatase N-terminal" evidence="7">
    <location>
        <begin position="1"/>
        <end position="68"/>
    </location>
</feature>
<evidence type="ECO:0000313" key="8">
    <source>
        <dbReference type="EMBL" id="MBA5247864.1"/>
    </source>
</evidence>
<proteinExistence type="predicted"/>